<dbReference type="PIRSF" id="PIRSF500217">
    <property type="entry name" value="AlgI"/>
    <property type="match status" value="1"/>
</dbReference>
<dbReference type="Proteomes" id="UP000198528">
    <property type="component" value="Unassembled WGS sequence"/>
</dbReference>
<evidence type="ECO:0000256" key="6">
    <source>
        <dbReference type="ARBA" id="ARBA00023136"/>
    </source>
</evidence>
<dbReference type="GO" id="GO:0042121">
    <property type="term" value="P:alginic acid biosynthetic process"/>
    <property type="evidence" value="ECO:0007669"/>
    <property type="project" value="InterPro"/>
</dbReference>
<accession>A0A1G6ML35</accession>
<keyword evidence="3 7" id="KW-1003">Cell membrane</keyword>
<evidence type="ECO:0000256" key="4">
    <source>
        <dbReference type="ARBA" id="ARBA00022692"/>
    </source>
</evidence>
<dbReference type="GO" id="GO:0016746">
    <property type="term" value="F:acyltransferase activity"/>
    <property type="evidence" value="ECO:0007669"/>
    <property type="project" value="UniProtKB-KW"/>
</dbReference>
<dbReference type="PANTHER" id="PTHR13285:SF18">
    <property type="entry name" value="PROTEIN-CYSTEINE N-PALMITOYLTRANSFERASE RASP"/>
    <property type="match status" value="1"/>
</dbReference>
<feature type="transmembrane region" description="Helical" evidence="8">
    <location>
        <begin position="463"/>
        <end position="479"/>
    </location>
</feature>
<evidence type="ECO:0000256" key="7">
    <source>
        <dbReference type="PIRNR" id="PIRNR016636"/>
    </source>
</evidence>
<feature type="transmembrane region" description="Helical" evidence="8">
    <location>
        <begin position="341"/>
        <end position="361"/>
    </location>
</feature>
<comment type="similarity">
    <text evidence="2 7">Belongs to the membrane-bound acyltransferase family.</text>
</comment>
<dbReference type="InterPro" id="IPR004299">
    <property type="entry name" value="MBOAT_fam"/>
</dbReference>
<dbReference type="RefSeq" id="WP_090847378.1">
    <property type="nucleotide sequence ID" value="NZ_FMZL01000023.1"/>
</dbReference>
<dbReference type="AlphaFoldDB" id="A0A1G6ML35"/>
<dbReference type="EMBL" id="FMZL01000023">
    <property type="protein sequence ID" value="SDC56253.1"/>
    <property type="molecule type" value="Genomic_DNA"/>
</dbReference>
<reference evidence="10" key="1">
    <citation type="submission" date="2016-10" db="EMBL/GenBank/DDBJ databases">
        <authorList>
            <person name="Varghese N."/>
            <person name="Submissions S."/>
        </authorList>
    </citation>
    <scope>NUCLEOTIDE SEQUENCE [LARGE SCALE GENOMIC DNA]</scope>
    <source>
        <strain evidence="10">DSM 22619</strain>
    </source>
</reference>
<feature type="transmembrane region" description="Helical" evidence="8">
    <location>
        <begin position="143"/>
        <end position="162"/>
    </location>
</feature>
<evidence type="ECO:0000256" key="2">
    <source>
        <dbReference type="ARBA" id="ARBA00010323"/>
    </source>
</evidence>
<evidence type="ECO:0000256" key="5">
    <source>
        <dbReference type="ARBA" id="ARBA00022989"/>
    </source>
</evidence>
<evidence type="ECO:0000256" key="8">
    <source>
        <dbReference type="SAM" id="Phobius"/>
    </source>
</evidence>
<feature type="transmembrane region" description="Helical" evidence="8">
    <location>
        <begin position="367"/>
        <end position="385"/>
    </location>
</feature>
<protein>
    <submittedName>
        <fullName evidence="9">D-alanyl-lipoteichoic acid acyltransferase DltB, MBOAT superfamily</fullName>
    </submittedName>
</protein>
<dbReference type="InterPro" id="IPR024194">
    <property type="entry name" value="Ac/AlaTfrase_AlgI/DltB"/>
</dbReference>
<feature type="transmembrane region" description="Helical" evidence="8">
    <location>
        <begin position="30"/>
        <end position="63"/>
    </location>
</feature>
<dbReference type="InterPro" id="IPR051085">
    <property type="entry name" value="MB_O-acyltransferase"/>
</dbReference>
<comment type="subcellular location">
    <subcellularLocation>
        <location evidence="1">Cell membrane</location>
        <topology evidence="1">Multi-pass membrane protein</topology>
    </subcellularLocation>
</comment>
<dbReference type="GO" id="GO:0005886">
    <property type="term" value="C:plasma membrane"/>
    <property type="evidence" value="ECO:0007669"/>
    <property type="project" value="UniProtKB-SubCell"/>
</dbReference>
<feature type="transmembrane region" description="Helical" evidence="8">
    <location>
        <begin position="97"/>
        <end position="116"/>
    </location>
</feature>
<gene>
    <name evidence="9" type="ORF">SAMN04487824_1232</name>
</gene>
<dbReference type="Pfam" id="PF03062">
    <property type="entry name" value="MBOAT"/>
    <property type="match status" value="1"/>
</dbReference>
<proteinExistence type="inferred from homology"/>
<evidence type="ECO:0000256" key="3">
    <source>
        <dbReference type="ARBA" id="ARBA00022475"/>
    </source>
</evidence>
<sequence length="529" mass="58384">MTSYFSILFFAVFLPLVVAAYGIAPRKARWVVLLVASYAFFWILSGRLIVFILASTVSVYGLALALDAQIRQRDERLANATSGKRAIRANAKRRMRAILGAGVLLNVGMLVALKYVRFFGEALSGLLGLFGHGFVVSVPPHDLPIGISFYTLMAVSYLVDVYRESVRADRNLGRVALYLSFFPQIMEGPICRYNQTAESLTAGEPLDRRSMYAGTVRILYGFAKKVIVADRLNAFVRPVFGGHYLFDGGVTAFAAILYTLQLYCDFSGTMDVALGIGQIFNIRLPKNFRQPFFSRTASEFWKRWHITLGTWLKDYVYYPVSLSAPCKRLTKRARKVFGNRYGPLLASSVALLCVWVINGLWHGAGSQYLFFGMYYFVLIMAGGLIEPVAAKAALRLHVDRTSAPYRAFQTVRTLVIVFVGEMFFRANGLSAGLAMLRRIVTDFSLGAFTSGAIFAVGLDGPDYLMVCLALAGVLAVGIAQERGRDVLGALCERGTIARWAVAIALFMAIVIFGAYGASYIPIAPMYAKF</sequence>
<organism evidence="9 10">
    <name type="scientific">Parafannyhessea umbonata</name>
    <dbReference type="NCBI Taxonomy" id="604330"/>
    <lineage>
        <taxon>Bacteria</taxon>
        <taxon>Bacillati</taxon>
        <taxon>Actinomycetota</taxon>
        <taxon>Coriobacteriia</taxon>
        <taxon>Coriobacteriales</taxon>
        <taxon>Atopobiaceae</taxon>
        <taxon>Parafannyhessea</taxon>
    </lineage>
</organism>
<keyword evidence="5 8" id="KW-1133">Transmembrane helix</keyword>
<keyword evidence="7 9" id="KW-0012">Acyltransferase</keyword>
<dbReference type="PIRSF" id="PIRSF016636">
    <property type="entry name" value="AlgI_DltB"/>
    <property type="match status" value="1"/>
</dbReference>
<dbReference type="InterPro" id="IPR028362">
    <property type="entry name" value="AlgI"/>
</dbReference>
<dbReference type="STRING" id="604330.SAMN04489857_0047"/>
<keyword evidence="10" id="KW-1185">Reference proteome</keyword>
<evidence type="ECO:0000313" key="10">
    <source>
        <dbReference type="Proteomes" id="UP000198528"/>
    </source>
</evidence>
<evidence type="ECO:0000256" key="1">
    <source>
        <dbReference type="ARBA" id="ARBA00004651"/>
    </source>
</evidence>
<keyword evidence="6 7" id="KW-0472">Membrane</keyword>
<feature type="transmembrane region" description="Helical" evidence="8">
    <location>
        <begin position="499"/>
        <end position="522"/>
    </location>
</feature>
<evidence type="ECO:0000313" key="9">
    <source>
        <dbReference type="EMBL" id="SDC56253.1"/>
    </source>
</evidence>
<dbReference type="PANTHER" id="PTHR13285">
    <property type="entry name" value="ACYLTRANSFERASE"/>
    <property type="match status" value="1"/>
</dbReference>
<keyword evidence="7 9" id="KW-0808">Transferase</keyword>
<name>A0A1G6ML35_9ACTN</name>
<keyword evidence="4 8" id="KW-0812">Transmembrane</keyword>